<name>Q7N6C4_PHOLL</name>
<dbReference type="AlphaFoldDB" id="Q7N6C4"/>
<dbReference type="KEGG" id="plu:plu1632"/>
<dbReference type="HOGENOM" id="CLU_117621_2_2_6"/>
<dbReference type="STRING" id="243265.plu1632"/>
<dbReference type="InterPro" id="IPR050181">
    <property type="entry name" value="Cold_shock_domain"/>
</dbReference>
<dbReference type="GO" id="GO:0005829">
    <property type="term" value="C:cytosol"/>
    <property type="evidence" value="ECO:0007669"/>
    <property type="project" value="UniProtKB-ARBA"/>
</dbReference>
<dbReference type="InterPro" id="IPR002059">
    <property type="entry name" value="CSP_DNA-bd"/>
</dbReference>
<dbReference type="Gene3D" id="2.40.50.140">
    <property type="entry name" value="Nucleic acid-binding proteins"/>
    <property type="match status" value="1"/>
</dbReference>
<dbReference type="InterPro" id="IPR012156">
    <property type="entry name" value="Cold_shock_CspA"/>
</dbReference>
<evidence type="ECO:0000256" key="1">
    <source>
        <dbReference type="ARBA" id="ARBA00004496"/>
    </source>
</evidence>
<dbReference type="SUPFAM" id="SSF50249">
    <property type="entry name" value="Nucleic acid-binding proteins"/>
    <property type="match status" value="1"/>
</dbReference>
<dbReference type="SMART" id="SM00357">
    <property type="entry name" value="CSP"/>
    <property type="match status" value="1"/>
</dbReference>
<dbReference type="EMBL" id="BX571864">
    <property type="protein sequence ID" value="CAE13925.1"/>
    <property type="molecule type" value="Genomic_DNA"/>
</dbReference>
<accession>Q7N6C4</accession>
<comment type="subcellular location">
    <subcellularLocation>
        <location evidence="1">Cytoplasm</location>
    </subcellularLocation>
</comment>
<evidence type="ECO:0000313" key="5">
    <source>
        <dbReference type="Proteomes" id="UP000002514"/>
    </source>
</evidence>
<organism evidence="4 5">
    <name type="scientific">Photorhabdus laumondii subsp. laumondii (strain DSM 15139 / CIP 105565 / TT01)</name>
    <name type="common">Photorhabdus luminescens subsp. laumondii</name>
    <dbReference type="NCBI Taxonomy" id="243265"/>
    <lineage>
        <taxon>Bacteria</taxon>
        <taxon>Pseudomonadati</taxon>
        <taxon>Pseudomonadota</taxon>
        <taxon>Gammaproteobacteria</taxon>
        <taxon>Enterobacterales</taxon>
        <taxon>Morganellaceae</taxon>
        <taxon>Photorhabdus</taxon>
    </lineage>
</organism>
<dbReference type="PIRSF" id="PIRSF002599">
    <property type="entry name" value="Cold_shock_A"/>
    <property type="match status" value="1"/>
</dbReference>
<evidence type="ECO:0000313" key="4">
    <source>
        <dbReference type="EMBL" id="CAE13925.1"/>
    </source>
</evidence>
<keyword evidence="5" id="KW-1185">Reference proteome</keyword>
<dbReference type="eggNOG" id="COG1278">
    <property type="taxonomic scope" value="Bacteria"/>
</dbReference>
<proteinExistence type="predicted"/>
<dbReference type="PANTHER" id="PTHR11544">
    <property type="entry name" value="COLD SHOCK DOMAIN CONTAINING PROTEINS"/>
    <property type="match status" value="1"/>
</dbReference>
<dbReference type="CDD" id="cd04458">
    <property type="entry name" value="CSP_CDS"/>
    <property type="match status" value="1"/>
</dbReference>
<protein>
    <submittedName>
        <fullName evidence="4">Photorhabdus luminescens subsp. laumondii TTO1 complete genome segment 6/17</fullName>
    </submittedName>
</protein>
<evidence type="ECO:0000256" key="2">
    <source>
        <dbReference type="ARBA" id="ARBA00022490"/>
    </source>
</evidence>
<sequence>MRWTNGGVIMTLQLKMGRVKWFDERKGYGFISPQDGGQDIFVNRKAIANTKNKSLTEGQDVEFSIIRKGYDLTAADVIAF</sequence>
<keyword evidence="2" id="KW-0963">Cytoplasm</keyword>
<dbReference type="Pfam" id="PF00313">
    <property type="entry name" value="CSD"/>
    <property type="match status" value="1"/>
</dbReference>
<reference evidence="5" key="1">
    <citation type="journal article" date="2003" name="Nat. Biotechnol.">
        <title>The genome sequence of the entomopathogenic bacterium Photorhabdus luminescens.</title>
        <authorList>
            <person name="Duchaud E."/>
            <person name="Rusniok C."/>
            <person name="Frangeul L."/>
            <person name="Buchrieser C."/>
            <person name="Givaudan A."/>
            <person name="Taourit S."/>
            <person name="Bocs S."/>
            <person name="Boursaux-Eude C."/>
            <person name="Chandler M."/>
            <person name="Charles J.-F."/>
            <person name="Dassa E."/>
            <person name="Derose R."/>
            <person name="Derzelle S."/>
            <person name="Freyssinet G."/>
            <person name="Gaudriault S."/>
            <person name="Medigue C."/>
            <person name="Lanois A."/>
            <person name="Powell K."/>
            <person name="Siguier P."/>
            <person name="Vincent R."/>
            <person name="Wingate V."/>
            <person name="Zouine M."/>
            <person name="Glaser P."/>
            <person name="Boemare N."/>
            <person name="Danchin A."/>
            <person name="Kunst F."/>
        </authorList>
    </citation>
    <scope>NUCLEOTIDE SEQUENCE [LARGE SCALE GENOMIC DNA]</scope>
    <source>
        <strain evidence="5">DSM 15139 / CIP 105565 / TT01</strain>
    </source>
</reference>
<dbReference type="InterPro" id="IPR011129">
    <property type="entry name" value="CSD"/>
</dbReference>
<dbReference type="PROSITE" id="PS51857">
    <property type="entry name" value="CSD_2"/>
    <property type="match status" value="1"/>
</dbReference>
<gene>
    <name evidence="4" type="ordered locus">plu1632</name>
</gene>
<dbReference type="InterPro" id="IPR012340">
    <property type="entry name" value="NA-bd_OB-fold"/>
</dbReference>
<feature type="domain" description="CSD" evidence="3">
    <location>
        <begin position="14"/>
        <end position="79"/>
    </location>
</feature>
<dbReference type="GO" id="GO:0003676">
    <property type="term" value="F:nucleic acid binding"/>
    <property type="evidence" value="ECO:0007669"/>
    <property type="project" value="InterPro"/>
</dbReference>
<dbReference type="PRINTS" id="PR00050">
    <property type="entry name" value="COLDSHOCK"/>
</dbReference>
<evidence type="ECO:0000259" key="3">
    <source>
        <dbReference type="PROSITE" id="PS51857"/>
    </source>
</evidence>
<dbReference type="Proteomes" id="UP000002514">
    <property type="component" value="Chromosome"/>
</dbReference>